<protein>
    <submittedName>
        <fullName evidence="3">SDR family oxidoreductase</fullName>
    </submittedName>
</protein>
<feature type="domain" description="NAD-dependent epimerase/dehydratase" evidence="2">
    <location>
        <begin position="97"/>
        <end position="214"/>
    </location>
</feature>
<dbReference type="Pfam" id="PF01370">
    <property type="entry name" value="Epimerase"/>
    <property type="match status" value="1"/>
</dbReference>
<dbReference type="PANTHER" id="PTHR43574">
    <property type="entry name" value="EPIMERASE-RELATED"/>
    <property type="match status" value="1"/>
</dbReference>
<keyword evidence="4" id="KW-1185">Reference proteome</keyword>
<gene>
    <name evidence="3" type="ORF">FIV46_16900</name>
</gene>
<dbReference type="SUPFAM" id="SSF51735">
    <property type="entry name" value="NAD(P)-binding Rossmann-fold domains"/>
    <property type="match status" value="1"/>
</dbReference>
<evidence type="ECO:0000259" key="2">
    <source>
        <dbReference type="Pfam" id="PF01370"/>
    </source>
</evidence>
<dbReference type="RefSeq" id="WP_139942097.1">
    <property type="nucleotide sequence ID" value="NZ_JBHSYP010000005.1"/>
</dbReference>
<accession>A0A501PCJ5</accession>
<dbReference type="InterPro" id="IPR036291">
    <property type="entry name" value="NAD(P)-bd_dom_sf"/>
</dbReference>
<dbReference type="OrthoDB" id="9808276at2"/>
<dbReference type="InterPro" id="IPR001509">
    <property type="entry name" value="Epimerase_deHydtase"/>
</dbReference>
<evidence type="ECO:0000313" key="3">
    <source>
        <dbReference type="EMBL" id="TPD57781.1"/>
    </source>
</evidence>
<name>A0A501PCJ5_9PROT</name>
<keyword evidence="1" id="KW-0520">NAD</keyword>
<dbReference type="Proteomes" id="UP000319148">
    <property type="component" value="Unassembled WGS sequence"/>
</dbReference>
<proteinExistence type="predicted"/>
<dbReference type="CDD" id="cd05266">
    <property type="entry name" value="SDR_a4"/>
    <property type="match status" value="1"/>
</dbReference>
<comment type="caution">
    <text evidence="3">The sequence shown here is derived from an EMBL/GenBank/DDBJ whole genome shotgun (WGS) entry which is preliminary data.</text>
</comment>
<evidence type="ECO:0000313" key="4">
    <source>
        <dbReference type="Proteomes" id="UP000319148"/>
    </source>
</evidence>
<reference evidence="4" key="1">
    <citation type="submission" date="2019-06" db="EMBL/GenBank/DDBJ databases">
        <title>The complete genome of Emcibacter congregatus ZYLT.</title>
        <authorList>
            <person name="Zhao Z."/>
        </authorList>
    </citation>
    <scope>NUCLEOTIDE SEQUENCE [LARGE SCALE GENOMIC DNA]</scope>
    <source>
        <strain evidence="4">MCCC 1A06723</strain>
    </source>
</reference>
<dbReference type="Gene3D" id="3.40.50.720">
    <property type="entry name" value="NAD(P)-binding Rossmann-like Domain"/>
    <property type="match status" value="1"/>
</dbReference>
<dbReference type="EMBL" id="VFIY01000018">
    <property type="protein sequence ID" value="TPD57781.1"/>
    <property type="molecule type" value="Genomic_DNA"/>
</dbReference>
<sequence length="289" mass="32036">MTKKLFCFGLGYTARALTSRLASDADWIIAGTCRSPDRQKELIVQGIEAHVFNGTAPLAEAAEILSDVTHLLISTPPEELTGDPVLASHAQDIAKLKNLQWVGYLSTTGVYGDHNGGWVDDDTPETPSSRRGELRLEAEKGWLELLEQADLTVHLFRLGSIYGPGRGQYESLKSGRTQKIVKKNQYFSRIHVEDIVQVLLASMDHPNPGCSYNVVDDLPAPPDEVIDYVCDLMSLPRLPEVGFDTAELSPLMRSFYSESKRVRNDRIKSELGVKLNYPTYREGFAALVG</sequence>
<organism evidence="3 4">
    <name type="scientific">Emcibacter nanhaiensis</name>
    <dbReference type="NCBI Taxonomy" id="1505037"/>
    <lineage>
        <taxon>Bacteria</taxon>
        <taxon>Pseudomonadati</taxon>
        <taxon>Pseudomonadota</taxon>
        <taxon>Alphaproteobacteria</taxon>
        <taxon>Emcibacterales</taxon>
        <taxon>Emcibacteraceae</taxon>
        <taxon>Emcibacter</taxon>
    </lineage>
</organism>
<dbReference type="AlphaFoldDB" id="A0A501PCJ5"/>
<evidence type="ECO:0000256" key="1">
    <source>
        <dbReference type="ARBA" id="ARBA00023027"/>
    </source>
</evidence>